<evidence type="ECO:0000256" key="1">
    <source>
        <dbReference type="SAM" id="Phobius"/>
    </source>
</evidence>
<sequence length="144" mass="16810">MIKMFFILAILSSVISYMNIDPMKSSFFLIFSLLFSMPIISMSVHIWFSYFICLLFLSGIFVILVYFSSLSKINVVKSYMTLLLLLVSILYFSPTSLVYSSYLGLSGFYYSIYWFIFSFILICLLFFMNFSSYFLNFSGALRKV</sequence>
<geneLocation type="mitochondrion" evidence="3"/>
<reference evidence="3" key="1">
    <citation type="journal article" date="2008" name="BMC Evol. Biol.">
        <title>Muller's Ratchet and compensatory mutation in Caenorhabditis briggsae mitochondrial genome evolution.</title>
        <authorList>
            <person name="Howe D.K."/>
            <person name="Denver D.R."/>
        </authorList>
    </citation>
    <scope>NUCLEOTIDE SEQUENCE</scope>
    <source>
        <strain evidence="3">JU727</strain>
    </source>
</reference>
<dbReference type="AlphaFoldDB" id="B1PE21"/>
<evidence type="ECO:0000256" key="2">
    <source>
        <dbReference type="SAM" id="SignalP"/>
    </source>
</evidence>
<keyword evidence="1" id="KW-0472">Membrane</keyword>
<feature type="transmembrane region" description="Helical" evidence="1">
    <location>
        <begin position="44"/>
        <end position="67"/>
    </location>
</feature>
<keyword evidence="3" id="KW-0496">Mitochondrion</keyword>
<feature type="signal peptide" evidence="2">
    <location>
        <begin position="1"/>
        <end position="16"/>
    </location>
</feature>
<gene>
    <name evidence="3" type="primary">ND6</name>
</gene>
<evidence type="ECO:0000313" key="3">
    <source>
        <dbReference type="EMBL" id="ACB06088.1"/>
    </source>
</evidence>
<organism evidence="3">
    <name type="scientific">Caenorhabditis sinica</name>
    <dbReference type="NCBI Taxonomy" id="1550068"/>
    <lineage>
        <taxon>Eukaryota</taxon>
        <taxon>Metazoa</taxon>
        <taxon>Ecdysozoa</taxon>
        <taxon>Nematoda</taxon>
        <taxon>Chromadorea</taxon>
        <taxon>Rhabditida</taxon>
        <taxon>Rhabditina</taxon>
        <taxon>Rhabditomorpha</taxon>
        <taxon>Rhabditoidea</taxon>
        <taxon>Rhabditidae</taxon>
        <taxon>Peloderinae</taxon>
        <taxon>Caenorhabditis</taxon>
    </lineage>
</organism>
<keyword evidence="1" id="KW-0812">Transmembrane</keyword>
<feature type="transmembrane region" description="Helical" evidence="1">
    <location>
        <begin position="79"/>
        <end position="100"/>
    </location>
</feature>
<feature type="chain" id="PRO_5002769342" evidence="2">
    <location>
        <begin position="17"/>
        <end position="144"/>
    </location>
</feature>
<dbReference type="EMBL" id="EU407780">
    <property type="protein sequence ID" value="ACB06088.1"/>
    <property type="molecule type" value="Genomic_DNA"/>
</dbReference>
<name>B1PE21_9PELO</name>
<proteinExistence type="predicted"/>
<protein>
    <submittedName>
        <fullName evidence="3">NADH dehydrogenase subunit 6</fullName>
    </submittedName>
</protein>
<accession>B1PE21</accession>
<keyword evidence="2" id="KW-0732">Signal</keyword>
<keyword evidence="1" id="KW-1133">Transmembrane helix</keyword>
<feature type="transmembrane region" description="Helical" evidence="1">
    <location>
        <begin position="112"/>
        <end position="135"/>
    </location>
</feature>